<dbReference type="Proteomes" id="UP000649604">
    <property type="component" value="Unassembled WGS sequence"/>
</dbReference>
<feature type="domain" description="GAF" evidence="1">
    <location>
        <begin position="31"/>
        <end position="184"/>
    </location>
</feature>
<comment type="caution">
    <text evidence="2">The sequence shown here is derived from an EMBL/GenBank/DDBJ whole genome shotgun (WGS) entry which is preliminary data.</text>
</comment>
<dbReference type="InterPro" id="IPR029016">
    <property type="entry name" value="GAF-like_dom_sf"/>
</dbReference>
<name>A0A9D5Q8P9_9BACT</name>
<dbReference type="SMART" id="SM00065">
    <property type="entry name" value="GAF"/>
    <property type="match status" value="1"/>
</dbReference>
<dbReference type="InterPro" id="IPR003018">
    <property type="entry name" value="GAF"/>
</dbReference>
<dbReference type="EMBL" id="WJJP01000683">
    <property type="protein sequence ID" value="MBD3327076.1"/>
    <property type="molecule type" value="Genomic_DNA"/>
</dbReference>
<dbReference type="Pfam" id="PF01590">
    <property type="entry name" value="GAF"/>
    <property type="match status" value="1"/>
</dbReference>
<reference evidence="2" key="1">
    <citation type="submission" date="2019-11" db="EMBL/GenBank/DDBJ databases">
        <title>Microbial mats filling the niche in hypersaline microbial mats.</title>
        <authorList>
            <person name="Wong H.L."/>
            <person name="Macleod F.I."/>
            <person name="White R.A. III"/>
            <person name="Burns B.P."/>
        </authorList>
    </citation>
    <scope>NUCLEOTIDE SEQUENCE</scope>
    <source>
        <strain evidence="2">Rbin_158</strain>
    </source>
</reference>
<accession>A0A9D5Q8P9</accession>
<evidence type="ECO:0000313" key="3">
    <source>
        <dbReference type="Proteomes" id="UP000649604"/>
    </source>
</evidence>
<proteinExistence type="predicted"/>
<gene>
    <name evidence="2" type="ORF">GF339_20990</name>
</gene>
<sequence length="212" mass="24020">MSEHVVSCPDHWSSGSIFDLYDSMISEVQIKIPEVLHRLAEVLCQYLNAERATIFLIDNATHELQSAAFIGNVSREIRIPITNNSLAGFCALSGRAFVVPDAYGDLSPIDLRLQFDKTWDEINRFRTRDVMCAPVCFKKQVIGVAEVMNSREHPFSEENLPQLQSIARLVGYVLYHARLLDDLATLKRLEQEKATFMRIMVHELKAPVTAAK</sequence>
<dbReference type="SUPFAM" id="SSF55781">
    <property type="entry name" value="GAF domain-like"/>
    <property type="match status" value="1"/>
</dbReference>
<dbReference type="Gene3D" id="3.30.450.40">
    <property type="match status" value="1"/>
</dbReference>
<evidence type="ECO:0000259" key="1">
    <source>
        <dbReference type="SMART" id="SM00065"/>
    </source>
</evidence>
<evidence type="ECO:0000313" key="2">
    <source>
        <dbReference type="EMBL" id="MBD3327076.1"/>
    </source>
</evidence>
<dbReference type="AlphaFoldDB" id="A0A9D5Q8P9"/>
<organism evidence="2 3">
    <name type="scientific">candidate division KSB3 bacterium</name>
    <dbReference type="NCBI Taxonomy" id="2044937"/>
    <lineage>
        <taxon>Bacteria</taxon>
        <taxon>candidate division KSB3</taxon>
    </lineage>
</organism>
<protein>
    <submittedName>
        <fullName evidence="2">GAF domain-containing protein</fullName>
    </submittedName>
</protein>
<feature type="non-terminal residue" evidence="2">
    <location>
        <position position="212"/>
    </location>
</feature>